<proteinExistence type="predicted"/>
<reference evidence="1 2" key="1">
    <citation type="submission" date="2019-07" db="EMBL/GenBank/DDBJ databases">
        <authorList>
            <person name="Jastrzebski P J."/>
            <person name="Paukszto L."/>
            <person name="Jastrzebski P J."/>
        </authorList>
    </citation>
    <scope>NUCLEOTIDE SEQUENCE [LARGE SCALE GENOMIC DNA]</scope>
    <source>
        <strain evidence="1 2">WMS-il1</strain>
    </source>
</reference>
<accession>A0A564Y1D0</accession>
<gene>
    <name evidence="1" type="ORF">WMSIL1_LOCUS1891</name>
</gene>
<dbReference type="AlphaFoldDB" id="A0A564Y1D0"/>
<dbReference type="EMBL" id="CABIJS010000044">
    <property type="protein sequence ID" value="VUZ40859.1"/>
    <property type="molecule type" value="Genomic_DNA"/>
</dbReference>
<keyword evidence="2" id="KW-1185">Reference proteome</keyword>
<organism evidence="1 2">
    <name type="scientific">Hymenolepis diminuta</name>
    <name type="common">Rat tapeworm</name>
    <dbReference type="NCBI Taxonomy" id="6216"/>
    <lineage>
        <taxon>Eukaryota</taxon>
        <taxon>Metazoa</taxon>
        <taxon>Spiralia</taxon>
        <taxon>Lophotrochozoa</taxon>
        <taxon>Platyhelminthes</taxon>
        <taxon>Cestoda</taxon>
        <taxon>Eucestoda</taxon>
        <taxon>Cyclophyllidea</taxon>
        <taxon>Hymenolepididae</taxon>
        <taxon>Hymenolepis</taxon>
    </lineage>
</organism>
<protein>
    <submittedName>
        <fullName evidence="1">Uncharacterized protein</fullName>
    </submittedName>
</protein>
<evidence type="ECO:0000313" key="2">
    <source>
        <dbReference type="Proteomes" id="UP000321570"/>
    </source>
</evidence>
<dbReference type="Proteomes" id="UP000321570">
    <property type="component" value="Unassembled WGS sequence"/>
</dbReference>
<evidence type="ECO:0000313" key="1">
    <source>
        <dbReference type="EMBL" id="VUZ40859.1"/>
    </source>
</evidence>
<name>A0A564Y1D0_HYMDI</name>
<feature type="non-terminal residue" evidence="1">
    <location>
        <position position="1"/>
    </location>
</feature>
<sequence length="79" mass="9557">STCVCPDKLVVGKRYLLLTHSNVSRQTLRITTESVFLEKPKKYTRLILCWMGKCPRQSLKDRKRIHNGWNWRWQTRRLQ</sequence>